<accession>A0ABN1GMX1</accession>
<gene>
    <name evidence="6" type="ORF">GCM10009547_15860</name>
</gene>
<dbReference type="PANTHER" id="PTHR10625">
    <property type="entry name" value="HISTONE DEACETYLASE HDAC1-RELATED"/>
    <property type="match status" value="1"/>
</dbReference>
<dbReference type="SUPFAM" id="SSF52768">
    <property type="entry name" value="Arginase/deacetylase"/>
    <property type="match status" value="1"/>
</dbReference>
<dbReference type="RefSeq" id="WP_344603380.1">
    <property type="nucleotide sequence ID" value="NZ_BAAAHE010000011.1"/>
</dbReference>
<evidence type="ECO:0000259" key="5">
    <source>
        <dbReference type="Pfam" id="PF00850"/>
    </source>
</evidence>
<dbReference type="InterPro" id="IPR037138">
    <property type="entry name" value="His_deacetylse_dom_sf"/>
</dbReference>
<dbReference type="EMBL" id="BAAAHE010000011">
    <property type="protein sequence ID" value="GAA0614822.1"/>
    <property type="molecule type" value="Genomic_DNA"/>
</dbReference>
<keyword evidence="7" id="KW-1185">Reference proteome</keyword>
<evidence type="ECO:0000313" key="7">
    <source>
        <dbReference type="Proteomes" id="UP001500957"/>
    </source>
</evidence>
<dbReference type="PANTHER" id="PTHR10625:SF10">
    <property type="entry name" value="HISTONE DEACETYLASE HDAC1"/>
    <property type="match status" value="1"/>
</dbReference>
<dbReference type="InterPro" id="IPR023696">
    <property type="entry name" value="Ureohydrolase_dom_sf"/>
</dbReference>
<evidence type="ECO:0000256" key="4">
    <source>
        <dbReference type="ARBA" id="ARBA00022627"/>
    </source>
</evidence>
<dbReference type="InterPro" id="IPR023801">
    <property type="entry name" value="His_deacetylse_dom"/>
</dbReference>
<keyword evidence="4" id="KW-0006">Acetoin catabolism</keyword>
<comment type="similarity">
    <text evidence="2">Belongs to the histone deacetylase family.</text>
</comment>
<comment type="caution">
    <text evidence="6">The sequence shown here is derived from an EMBL/GenBank/DDBJ whole genome shotgun (WGS) entry which is preliminary data.</text>
</comment>
<evidence type="ECO:0000256" key="2">
    <source>
        <dbReference type="ARBA" id="ARBA00005947"/>
    </source>
</evidence>
<protein>
    <recommendedName>
        <fullName evidence="3">Acetoin utilization protein AcuC</fullName>
    </recommendedName>
</protein>
<reference evidence="6 7" key="1">
    <citation type="journal article" date="2019" name="Int. J. Syst. Evol. Microbiol.">
        <title>The Global Catalogue of Microorganisms (GCM) 10K type strain sequencing project: providing services to taxonomists for standard genome sequencing and annotation.</title>
        <authorList>
            <consortium name="The Broad Institute Genomics Platform"/>
            <consortium name="The Broad Institute Genome Sequencing Center for Infectious Disease"/>
            <person name="Wu L."/>
            <person name="Ma J."/>
        </authorList>
    </citation>
    <scope>NUCLEOTIDE SEQUENCE [LARGE SCALE GENOMIC DNA]</scope>
    <source>
        <strain evidence="6 7">JCM 10671</strain>
    </source>
</reference>
<name>A0ABN1GMX1_9ACTN</name>
<evidence type="ECO:0000256" key="3">
    <source>
        <dbReference type="ARBA" id="ARBA00020218"/>
    </source>
</evidence>
<dbReference type="Proteomes" id="UP001500957">
    <property type="component" value="Unassembled WGS sequence"/>
</dbReference>
<dbReference type="PRINTS" id="PR01270">
    <property type="entry name" value="HDASUPER"/>
</dbReference>
<feature type="domain" description="Histone deacetylase" evidence="5">
    <location>
        <begin position="26"/>
        <end position="323"/>
    </location>
</feature>
<dbReference type="CDD" id="cd09994">
    <property type="entry name" value="HDAC_AcuC_like"/>
    <property type="match status" value="1"/>
</dbReference>
<comment type="pathway">
    <text evidence="1">Ketone degradation; acetoin degradation.</text>
</comment>
<dbReference type="Gene3D" id="3.40.800.20">
    <property type="entry name" value="Histone deacetylase domain"/>
    <property type="match status" value="1"/>
</dbReference>
<evidence type="ECO:0000256" key="1">
    <source>
        <dbReference type="ARBA" id="ARBA00005101"/>
    </source>
</evidence>
<sequence length="400" mass="41538">MPDERSCPTLLVAGDGAAAYDLGDGHPMRAVRAALAVELARALGVAERAGWTEVVAPPAADEQLRLVHTETYVALVRQAERLPEAILAGFGLGTEDTPVIPGLHQAAAAVAGATIAACEAVWSGKTRHAVNLAGGLHHAMPGHASGFCVYNDAAIGIATLLAAGARRVAYVDLDAHHGDGVERCFVDDPRVLTISLHQDGRTLFPGTGAAHDTGGDTAPGSAVNVALPPGTDDAGWLRAFHAVVPERIRAFGPDVIVTQCGCDAHRNDPLSDLQISVEGFTVAYEAMHELAHETSAGRWVVLGGGGYDLGDAVPRSWAQLLAVVSGSSVAPDTELPADWRAHSETLVGRAAPTVLGDGAETTWRDWESGADPEHALDAAILQTKAAHRNAGIVPMVGELF</sequence>
<dbReference type="InterPro" id="IPR000286">
    <property type="entry name" value="HDACs"/>
</dbReference>
<dbReference type="Pfam" id="PF00850">
    <property type="entry name" value="Hist_deacetyl"/>
    <property type="match status" value="1"/>
</dbReference>
<dbReference type="InterPro" id="IPR003085">
    <property type="entry name" value="AcuC"/>
</dbReference>
<organism evidence="6 7">
    <name type="scientific">Sporichthya brevicatena</name>
    <dbReference type="NCBI Taxonomy" id="171442"/>
    <lineage>
        <taxon>Bacteria</taxon>
        <taxon>Bacillati</taxon>
        <taxon>Actinomycetota</taxon>
        <taxon>Actinomycetes</taxon>
        <taxon>Sporichthyales</taxon>
        <taxon>Sporichthyaceae</taxon>
        <taxon>Sporichthya</taxon>
    </lineage>
</organism>
<proteinExistence type="inferred from homology"/>
<evidence type="ECO:0000313" key="6">
    <source>
        <dbReference type="EMBL" id="GAA0614822.1"/>
    </source>
</evidence>
<dbReference type="PRINTS" id="PR01272">
    <property type="entry name" value="ACUCPROTEIN"/>
</dbReference>